<evidence type="ECO:0000259" key="10">
    <source>
        <dbReference type="Pfam" id="PF02771"/>
    </source>
</evidence>
<dbReference type="Gene3D" id="1.20.140.10">
    <property type="entry name" value="Butyryl-CoA Dehydrogenase, subunit A, domain 3"/>
    <property type="match status" value="1"/>
</dbReference>
<keyword evidence="4 6" id="KW-0274">FAD</keyword>
<dbReference type="InterPro" id="IPR013786">
    <property type="entry name" value="AcylCoA_DH/ox_N"/>
</dbReference>
<dbReference type="PANTHER" id="PTHR43292">
    <property type="entry name" value="ACYL-COA DEHYDROGENASE"/>
    <property type="match status" value="1"/>
</dbReference>
<feature type="compositionally biased region" description="Polar residues" evidence="7">
    <location>
        <begin position="398"/>
        <end position="411"/>
    </location>
</feature>
<evidence type="ECO:0000259" key="8">
    <source>
        <dbReference type="Pfam" id="PF00441"/>
    </source>
</evidence>
<comment type="similarity">
    <text evidence="2 6">Belongs to the acyl-CoA dehydrogenase family.</text>
</comment>
<dbReference type="Pfam" id="PF02770">
    <property type="entry name" value="Acyl-CoA_dh_M"/>
    <property type="match status" value="1"/>
</dbReference>
<dbReference type="InterPro" id="IPR009075">
    <property type="entry name" value="AcylCo_DH/oxidase_C"/>
</dbReference>
<feature type="region of interest" description="Disordered" evidence="7">
    <location>
        <begin position="392"/>
        <end position="411"/>
    </location>
</feature>
<feature type="domain" description="Acyl-CoA oxidase/dehydrogenase middle" evidence="9">
    <location>
        <begin position="113"/>
        <end position="207"/>
    </location>
</feature>
<dbReference type="InterPro" id="IPR006091">
    <property type="entry name" value="Acyl-CoA_Oxase/DH_mid-dom"/>
</dbReference>
<proteinExistence type="inferred from homology"/>
<organism evidence="11 12">
    <name type="scientific">Novosphingobium hassiacum</name>
    <dbReference type="NCBI Taxonomy" id="173676"/>
    <lineage>
        <taxon>Bacteria</taxon>
        <taxon>Pseudomonadati</taxon>
        <taxon>Pseudomonadota</taxon>
        <taxon>Alphaproteobacteria</taxon>
        <taxon>Sphingomonadales</taxon>
        <taxon>Sphingomonadaceae</taxon>
        <taxon>Novosphingobium</taxon>
    </lineage>
</organism>
<comment type="cofactor">
    <cofactor evidence="1 6">
        <name>FAD</name>
        <dbReference type="ChEBI" id="CHEBI:57692"/>
    </cofactor>
</comment>
<name>A0A7W6EWG5_9SPHN</name>
<keyword evidence="5 6" id="KW-0560">Oxidoreductase</keyword>
<reference evidence="11 12" key="1">
    <citation type="submission" date="2020-08" db="EMBL/GenBank/DDBJ databases">
        <title>Genomic Encyclopedia of Type Strains, Phase IV (KMG-IV): sequencing the most valuable type-strain genomes for metagenomic binning, comparative biology and taxonomic classification.</title>
        <authorList>
            <person name="Goeker M."/>
        </authorList>
    </citation>
    <scope>NUCLEOTIDE SEQUENCE [LARGE SCALE GENOMIC DNA]</scope>
    <source>
        <strain evidence="11 12">DSM 14552</strain>
    </source>
</reference>
<dbReference type="AlphaFoldDB" id="A0A7W6EWG5"/>
<evidence type="ECO:0000256" key="2">
    <source>
        <dbReference type="ARBA" id="ARBA00009347"/>
    </source>
</evidence>
<feature type="domain" description="Acyl-CoA dehydrogenase/oxidase C-terminal" evidence="8">
    <location>
        <begin position="219"/>
        <end position="373"/>
    </location>
</feature>
<keyword evidence="12" id="KW-1185">Reference proteome</keyword>
<evidence type="ECO:0000256" key="3">
    <source>
        <dbReference type="ARBA" id="ARBA00022630"/>
    </source>
</evidence>
<evidence type="ECO:0000313" key="12">
    <source>
        <dbReference type="Proteomes" id="UP000562395"/>
    </source>
</evidence>
<evidence type="ECO:0000259" key="9">
    <source>
        <dbReference type="Pfam" id="PF02770"/>
    </source>
</evidence>
<dbReference type="InterPro" id="IPR037069">
    <property type="entry name" value="AcylCoA_DH/ox_N_sf"/>
</dbReference>
<dbReference type="Pfam" id="PF00441">
    <property type="entry name" value="Acyl-CoA_dh_1"/>
    <property type="match status" value="1"/>
</dbReference>
<feature type="domain" description="Acyl-CoA dehydrogenase/oxidase N-terminal" evidence="10">
    <location>
        <begin position="4"/>
        <end position="109"/>
    </location>
</feature>
<sequence>MTDEDLITEVRDWLADNWEPVRFQDTHSNGPLIWRQMVHARGFAVPSWPTAFGGLGLTPDQSKLVETEFRKVRAPGSGQDRSQIGANLVMQYGTDQARTDLLEGLITGEFTYCLLYSEPGAGSDLAAVRTRADLADDHYVINGQKVWTSGAATATFGLLLARTDWDVPKHAGLSFLVCPMKQEGIEVRPLHQINGDSHFNEVFMDNVRVPAAYLLSTEGNGWKVMQKALAYERLIMGEGSAERARSKQSQDSRVDLVTLAKAHGRLGDASLRQEIAQAIAWRRLNEYNGQRAQAAVASGEASPLMSLGKLAMSRVLHNDTRIMREILGAQALFDDPSFADAQDMNYRSLHAYMNSIGGGTDQIQRNIIGERVLNLPREVEWDRDIPFRESQAVKPSGCSATNQMRIARQSG</sequence>
<evidence type="ECO:0000256" key="5">
    <source>
        <dbReference type="ARBA" id="ARBA00023002"/>
    </source>
</evidence>
<dbReference type="InterPro" id="IPR052161">
    <property type="entry name" value="Mycobact_Acyl-CoA_DH"/>
</dbReference>
<evidence type="ECO:0000256" key="4">
    <source>
        <dbReference type="ARBA" id="ARBA00022827"/>
    </source>
</evidence>
<protein>
    <submittedName>
        <fullName evidence="11">Alkylation response protein AidB-like acyl-CoA dehydrogenase</fullName>
    </submittedName>
</protein>
<dbReference type="Pfam" id="PF02771">
    <property type="entry name" value="Acyl-CoA_dh_N"/>
    <property type="match status" value="1"/>
</dbReference>
<evidence type="ECO:0000313" key="11">
    <source>
        <dbReference type="EMBL" id="MBB3860975.1"/>
    </source>
</evidence>
<evidence type="ECO:0000256" key="7">
    <source>
        <dbReference type="SAM" id="MobiDB-lite"/>
    </source>
</evidence>
<dbReference type="GO" id="GO:0050660">
    <property type="term" value="F:flavin adenine dinucleotide binding"/>
    <property type="evidence" value="ECO:0007669"/>
    <property type="project" value="InterPro"/>
</dbReference>
<gene>
    <name evidence="11" type="ORF">GGQ88_002244</name>
</gene>
<dbReference type="InterPro" id="IPR009100">
    <property type="entry name" value="AcylCoA_DH/oxidase_NM_dom_sf"/>
</dbReference>
<dbReference type="PANTHER" id="PTHR43292:SF4">
    <property type="entry name" value="ACYL-COA DEHYDROGENASE FADE34"/>
    <property type="match status" value="1"/>
</dbReference>
<comment type="caution">
    <text evidence="11">The sequence shown here is derived from an EMBL/GenBank/DDBJ whole genome shotgun (WGS) entry which is preliminary data.</text>
</comment>
<dbReference type="InterPro" id="IPR046373">
    <property type="entry name" value="Acyl-CoA_Oxase/DH_mid-dom_sf"/>
</dbReference>
<dbReference type="GO" id="GO:0005886">
    <property type="term" value="C:plasma membrane"/>
    <property type="evidence" value="ECO:0007669"/>
    <property type="project" value="TreeGrafter"/>
</dbReference>
<dbReference type="Proteomes" id="UP000562395">
    <property type="component" value="Unassembled WGS sequence"/>
</dbReference>
<dbReference type="FunFam" id="2.40.110.10:FF:000011">
    <property type="entry name" value="Acyl-CoA dehydrogenase FadE34"/>
    <property type="match status" value="1"/>
</dbReference>
<evidence type="ECO:0000256" key="6">
    <source>
        <dbReference type="RuleBase" id="RU362125"/>
    </source>
</evidence>
<dbReference type="Gene3D" id="1.10.540.10">
    <property type="entry name" value="Acyl-CoA dehydrogenase/oxidase, N-terminal domain"/>
    <property type="match status" value="1"/>
</dbReference>
<dbReference type="GO" id="GO:0016627">
    <property type="term" value="F:oxidoreductase activity, acting on the CH-CH group of donors"/>
    <property type="evidence" value="ECO:0007669"/>
    <property type="project" value="InterPro"/>
</dbReference>
<accession>A0A7W6EWG5</accession>
<dbReference type="EMBL" id="JACICY010000004">
    <property type="protein sequence ID" value="MBB3860975.1"/>
    <property type="molecule type" value="Genomic_DNA"/>
</dbReference>
<keyword evidence="3 6" id="KW-0285">Flavoprotein</keyword>
<dbReference type="InterPro" id="IPR036250">
    <property type="entry name" value="AcylCo_DH-like_C"/>
</dbReference>
<evidence type="ECO:0000256" key="1">
    <source>
        <dbReference type="ARBA" id="ARBA00001974"/>
    </source>
</evidence>
<dbReference type="SUPFAM" id="SSF47203">
    <property type="entry name" value="Acyl-CoA dehydrogenase C-terminal domain-like"/>
    <property type="match status" value="1"/>
</dbReference>
<dbReference type="RefSeq" id="WP_183613211.1">
    <property type="nucleotide sequence ID" value="NZ_JACICY010000004.1"/>
</dbReference>
<dbReference type="Gene3D" id="2.40.110.10">
    <property type="entry name" value="Butyryl-CoA Dehydrogenase, subunit A, domain 2"/>
    <property type="match status" value="1"/>
</dbReference>
<dbReference type="SUPFAM" id="SSF56645">
    <property type="entry name" value="Acyl-CoA dehydrogenase NM domain-like"/>
    <property type="match status" value="1"/>
</dbReference>